<dbReference type="AlphaFoldDB" id="A0A6N3X3B8"/>
<dbReference type="GO" id="GO:0050897">
    <property type="term" value="F:cobalt ion binding"/>
    <property type="evidence" value="ECO:0007669"/>
    <property type="project" value="InterPro"/>
</dbReference>
<name>A0A6N3X3B8_9SYNE</name>
<dbReference type="GO" id="GO:0050617">
    <property type="term" value="F:15,16-dihydrobiliverdin:ferredoxin oxidoreductase activity"/>
    <property type="evidence" value="ECO:0007669"/>
    <property type="project" value="UniProtKB-EC"/>
</dbReference>
<reference evidence="3 4" key="1">
    <citation type="submission" date="2015-01" db="EMBL/GenBank/DDBJ databases">
        <title>Lifestyle Evolution in Cyanobacterial Symbionts of Sponges.</title>
        <authorList>
            <person name="Burgsdorf I."/>
            <person name="Slaby B.M."/>
            <person name="Handley K.M."/>
            <person name="Haber M."/>
            <person name="Blom J."/>
            <person name="Marshall C.W."/>
            <person name="Gilbert J.A."/>
            <person name="Hentschel U."/>
            <person name="Steindler L."/>
        </authorList>
    </citation>
    <scope>NUCLEOTIDE SEQUENCE [LARGE SCALE GENOMIC DNA]</scope>
    <source>
        <strain evidence="3">142</strain>
    </source>
</reference>
<dbReference type="PANTHER" id="PTHR34557:SF1">
    <property type="entry name" value="PHYTOCHROMOBILIN:FERREDOXIN OXIDOREDUCTASE, CHLOROPLASTIC"/>
    <property type="match status" value="1"/>
</dbReference>
<organism evidence="3 4">
    <name type="scientific">Candidatus Synechococcus spongiarum 142</name>
    <dbReference type="NCBI Taxonomy" id="1608213"/>
    <lineage>
        <taxon>Bacteria</taxon>
        <taxon>Bacillati</taxon>
        <taxon>Cyanobacteriota</taxon>
        <taxon>Cyanophyceae</taxon>
        <taxon>Synechococcales</taxon>
        <taxon>Synechococcaceae</taxon>
        <taxon>Synechococcus</taxon>
    </lineage>
</organism>
<accession>A0A6N3X3B8</accession>
<dbReference type="InterPro" id="IPR009249">
    <property type="entry name" value="Ferredoxin-dep_bilin_Rdtase"/>
</dbReference>
<evidence type="ECO:0000313" key="3">
    <source>
        <dbReference type="EMBL" id="KKZ13912.1"/>
    </source>
</evidence>
<dbReference type="NCBIfam" id="NF009720">
    <property type="entry name" value="PRK13247.1"/>
    <property type="match status" value="1"/>
</dbReference>
<dbReference type="EC" id="1.3.7.2" evidence="3"/>
<keyword evidence="2 3" id="KW-0560">Oxidoreductase</keyword>
<dbReference type="Pfam" id="PF05996">
    <property type="entry name" value="Fe_bilin_red"/>
    <property type="match status" value="1"/>
</dbReference>
<dbReference type="PANTHER" id="PTHR34557">
    <property type="entry name" value="PHYTOCHROMOBILIN:FERREDOXIN OXIDOREDUCTASE, CHLOROPLASTIC"/>
    <property type="match status" value="1"/>
</dbReference>
<protein>
    <submittedName>
        <fullName evidence="3">Dihydrobiliverdin:ferredoxin oxidoreductase</fullName>
        <ecNumber evidence="3">1.3.7.2</ecNumber>
    </submittedName>
</protein>
<dbReference type="EMBL" id="JXUO01000203">
    <property type="protein sequence ID" value="KKZ13912.1"/>
    <property type="molecule type" value="Genomic_DNA"/>
</dbReference>
<evidence type="ECO:0000256" key="1">
    <source>
        <dbReference type="ARBA" id="ARBA00006908"/>
    </source>
</evidence>
<gene>
    <name evidence="3" type="ORF">TH68_06030</name>
</gene>
<comment type="caution">
    <text evidence="3">The sequence shown here is derived from an EMBL/GenBank/DDBJ whole genome shotgun (WGS) entry which is preliminary data.</text>
</comment>
<dbReference type="GO" id="GO:0010024">
    <property type="term" value="P:phytochromobilin biosynthetic process"/>
    <property type="evidence" value="ECO:0007669"/>
    <property type="project" value="InterPro"/>
</dbReference>
<proteinExistence type="inferred from homology"/>
<evidence type="ECO:0000313" key="4">
    <source>
        <dbReference type="Proteomes" id="UP000035054"/>
    </source>
</evidence>
<dbReference type="Proteomes" id="UP000035054">
    <property type="component" value="Unassembled WGS sequence"/>
</dbReference>
<sequence length="235" mass="27269">MFTHFLDRLAHDVQVRSGVPLPVPKDLVECHSTRTEGVIRSWAWSLPGIRRLRATRLDAGNALQVFNAVAFPETDRQQPLLGIDLLQFGRRDKLVAVMDFQPLRQDPDYLERYMKGLKDLQQRFPAFALGEEMRHYDANRYFSPWLLFARGPVTELKGSLQNAFELLLHAYWTLHDAEQPDPRQQAEVEALQRDYARYSAQKDPAHGLFASYFGKSWADRFLHEFLFPDPTKTIP</sequence>
<evidence type="ECO:0000256" key="2">
    <source>
        <dbReference type="ARBA" id="ARBA00023002"/>
    </source>
</evidence>
<dbReference type="Gene3D" id="3.40.1500.20">
    <property type="match status" value="1"/>
</dbReference>
<comment type="similarity">
    <text evidence="1">Belongs to the HY2 family.</text>
</comment>